<evidence type="ECO:0000256" key="3">
    <source>
        <dbReference type="ARBA" id="ARBA00005493"/>
    </source>
</evidence>
<feature type="binding site" evidence="16">
    <location>
        <position position="241"/>
    </location>
    <ligand>
        <name>S-adenosyl-L-methionine</name>
        <dbReference type="ChEBI" id="CHEBI:59789"/>
        <label>2</label>
    </ligand>
</feature>
<keyword evidence="11 15" id="KW-0411">Iron-sulfur</keyword>
<evidence type="ECO:0000256" key="1">
    <source>
        <dbReference type="ARBA" id="ARBA00004496"/>
    </source>
</evidence>
<dbReference type="Gene3D" id="3.80.30.20">
    <property type="entry name" value="tm_1862 like domain"/>
    <property type="match status" value="1"/>
</dbReference>
<dbReference type="InterPro" id="IPR006638">
    <property type="entry name" value="Elp3/MiaA/NifB-like_rSAM"/>
</dbReference>
<dbReference type="SFLD" id="SFLDS00029">
    <property type="entry name" value="Radical_SAM"/>
    <property type="match status" value="1"/>
</dbReference>
<evidence type="ECO:0000256" key="14">
    <source>
        <dbReference type="ARBA" id="ARBA00048321"/>
    </source>
</evidence>
<dbReference type="Gene3D" id="1.10.10.920">
    <property type="match status" value="1"/>
</dbReference>
<dbReference type="GO" id="GO:0005737">
    <property type="term" value="C:cytoplasm"/>
    <property type="evidence" value="ECO:0007669"/>
    <property type="project" value="UniProtKB-SubCell"/>
</dbReference>
<evidence type="ECO:0000256" key="11">
    <source>
        <dbReference type="ARBA" id="ARBA00023014"/>
    </source>
</evidence>
<organism evidence="19 20">
    <name type="scientific">Alteromonas australica</name>
    <dbReference type="NCBI Taxonomy" id="589873"/>
    <lineage>
        <taxon>Bacteria</taxon>
        <taxon>Pseudomonadati</taxon>
        <taxon>Pseudomonadota</taxon>
        <taxon>Gammaproteobacteria</taxon>
        <taxon>Alteromonadales</taxon>
        <taxon>Alteromonadaceae</taxon>
        <taxon>Alteromonas/Salinimonas group</taxon>
        <taxon>Alteromonas</taxon>
    </lineage>
</organism>
<dbReference type="UniPathway" id="UPA00251">
    <property type="reaction ID" value="UER00323"/>
</dbReference>
<evidence type="ECO:0000256" key="5">
    <source>
        <dbReference type="ARBA" id="ARBA00022485"/>
    </source>
</evidence>
<dbReference type="GeneID" id="78255462"/>
<feature type="binding site" evidence="17">
    <location>
        <position position="64"/>
    </location>
    <ligand>
        <name>[4Fe-4S] cluster</name>
        <dbReference type="ChEBI" id="CHEBI:49883"/>
        <note>4Fe-4S-S-AdoMet</note>
    </ligand>
</feature>
<dbReference type="AlphaFoldDB" id="A0A075P7A8"/>
<feature type="binding site" evidence="17">
    <location>
        <position position="67"/>
    </location>
    <ligand>
        <name>[4Fe-4S] cluster</name>
        <dbReference type="ChEBI" id="CHEBI:49883"/>
        <note>4Fe-4S-S-AdoMet</note>
    </ligand>
</feature>
<dbReference type="PANTHER" id="PTHR13932">
    <property type="entry name" value="COPROPORPHYRINIGEN III OXIDASE"/>
    <property type="match status" value="1"/>
</dbReference>
<evidence type="ECO:0000256" key="6">
    <source>
        <dbReference type="ARBA" id="ARBA00022490"/>
    </source>
</evidence>
<dbReference type="InterPro" id="IPR034505">
    <property type="entry name" value="Coproporphyrinogen-III_oxidase"/>
</dbReference>
<feature type="domain" description="Radical SAM core" evidence="18">
    <location>
        <begin position="45"/>
        <end position="277"/>
    </location>
</feature>
<feature type="binding site" evidence="16">
    <location>
        <position position="207"/>
    </location>
    <ligand>
        <name>S-adenosyl-L-methionine</name>
        <dbReference type="ChEBI" id="CHEBI:59789"/>
        <label>2</label>
    </ligand>
</feature>
<keyword evidence="7 15" id="KW-0949">S-adenosyl-L-methionine</keyword>
<dbReference type="OrthoDB" id="9808022at2"/>
<dbReference type="GO" id="GO:0004109">
    <property type="term" value="F:coproporphyrinogen oxidase activity"/>
    <property type="evidence" value="ECO:0007669"/>
    <property type="project" value="InterPro"/>
</dbReference>
<dbReference type="PANTHER" id="PTHR13932:SF6">
    <property type="entry name" value="OXYGEN-INDEPENDENT COPROPORPHYRINOGEN III OXIDASE"/>
    <property type="match status" value="1"/>
</dbReference>
<comment type="function">
    <text evidence="13">Involved in the heme biosynthesis. Catalyzes the anaerobic oxidative decarboxylation of propionate groups of rings A and B of coproporphyrinogen III to yield the vinyl groups in protoporphyrinogen IX.</text>
</comment>
<protein>
    <recommendedName>
        <fullName evidence="15">Coproporphyrinogen-III oxidase</fullName>
        <ecNumber evidence="15">1.3.98.3</ecNumber>
    </recommendedName>
</protein>
<keyword evidence="5 15" id="KW-0004">4Fe-4S</keyword>
<dbReference type="Pfam" id="PF06969">
    <property type="entry name" value="HemN_C"/>
    <property type="match status" value="1"/>
</dbReference>
<dbReference type="PROSITE" id="PS51918">
    <property type="entry name" value="RADICAL_SAM"/>
    <property type="match status" value="1"/>
</dbReference>
<gene>
    <name evidence="19" type="ORF">EP13_11150</name>
</gene>
<evidence type="ECO:0000313" key="19">
    <source>
        <dbReference type="EMBL" id="AIF99197.1"/>
    </source>
</evidence>
<dbReference type="CDD" id="cd01335">
    <property type="entry name" value="Radical_SAM"/>
    <property type="match status" value="1"/>
</dbReference>
<name>A0A075P7A8_9ALTE</name>
<dbReference type="SMART" id="SM00729">
    <property type="entry name" value="Elp3"/>
    <property type="match status" value="1"/>
</dbReference>
<dbReference type="NCBIfam" id="TIGR00538">
    <property type="entry name" value="hemN"/>
    <property type="match status" value="1"/>
</dbReference>
<comment type="cofactor">
    <cofactor evidence="15 17">
        <name>[4Fe-4S] cluster</name>
        <dbReference type="ChEBI" id="CHEBI:49883"/>
    </cofactor>
    <text evidence="15 17">Binds 1 [4Fe-4S] cluster. The cluster is coordinated with 3 cysteines and an exchangeable S-adenosyl-L-methionine.</text>
</comment>
<dbReference type="KEGG" id="aal:EP13_11150"/>
<keyword evidence="12 15" id="KW-0627">Porphyrin biosynthesis</keyword>
<evidence type="ECO:0000256" key="2">
    <source>
        <dbReference type="ARBA" id="ARBA00004785"/>
    </source>
</evidence>
<comment type="pathway">
    <text evidence="2 15">Porphyrin-containing compound metabolism; protoporphyrin-IX biosynthesis; protoporphyrinogen-IX from coproporphyrinogen-III (AdoMet route): step 1/1.</text>
</comment>
<dbReference type="Proteomes" id="UP000056090">
    <property type="component" value="Chromosome"/>
</dbReference>
<dbReference type="InterPro" id="IPR007197">
    <property type="entry name" value="rSAM"/>
</dbReference>
<evidence type="ECO:0000256" key="7">
    <source>
        <dbReference type="ARBA" id="ARBA00022691"/>
    </source>
</evidence>
<evidence type="ECO:0000256" key="12">
    <source>
        <dbReference type="ARBA" id="ARBA00023244"/>
    </source>
</evidence>
<keyword evidence="9 15" id="KW-0560">Oxidoreductase</keyword>
<dbReference type="RefSeq" id="WP_044057312.1">
    <property type="nucleotide sequence ID" value="NZ_CAJXAX010000001.1"/>
</dbReference>
<dbReference type="EC" id="1.3.98.3" evidence="15"/>
<evidence type="ECO:0000256" key="10">
    <source>
        <dbReference type="ARBA" id="ARBA00023004"/>
    </source>
</evidence>
<comment type="similarity">
    <text evidence="3 15">Belongs to the anaerobic coproporphyrinogen-III oxidase family.</text>
</comment>
<dbReference type="SFLD" id="SFLDG01065">
    <property type="entry name" value="anaerobic_coproporphyrinogen-I"/>
    <property type="match status" value="1"/>
</dbReference>
<sequence>MTTPPLVPNSTVIKYAQQAPRYTSYPTALKFSQVPANALNEASWKYGTDDLALYIHIPFCDTLCYYCGCNKTVTRHNDKADDYLSYLEQEMLLKKPLYDGKKVVSLHLGGGSPSFLSSVQQTYLMYLLRRHFTFSTQTEMSIELDPRHTTEAYLSLLAELGYNRVSFGVQDTDIEVQKAINRVQSTSHIANMVLEAKNKGFSSVNIDLIYGLPKQTLETFSKTLMAAKAMRPDRVALFSYAHLPERFAAQRKIPHSTLPSAEMKAQLYQLAVDSFTEAGYDMIGLDHFASQSDELSRAKNNGTLHRNFQGYTTLGQADSLGLGVSAISTIGDAYVQNPKKIKDYYHKIDNQLPLAEKGVLLTKDDLVRRSVIMSLMCNLSVNIKDIESRYALCFNDYFESELEALTPLAKDNLVHVGENEIRVPEAARIYIRAVCARFDAYLNKQYTLTGYSSAI</sequence>
<feature type="binding site" evidence="16">
    <location>
        <begin position="66"/>
        <end position="68"/>
    </location>
    <ligand>
        <name>S-adenosyl-L-methionine</name>
        <dbReference type="ChEBI" id="CHEBI:59789"/>
        <label>2</label>
    </ligand>
</feature>
<evidence type="ECO:0000256" key="17">
    <source>
        <dbReference type="PIRSR" id="PIRSR000167-2"/>
    </source>
</evidence>
<comment type="subcellular location">
    <subcellularLocation>
        <location evidence="1 15">Cytoplasm</location>
    </subcellularLocation>
</comment>
<comment type="catalytic activity">
    <reaction evidence="14 15">
        <text>coproporphyrinogen III + 2 S-adenosyl-L-methionine = protoporphyrinogen IX + 2 5'-deoxyadenosine + 2 L-methionine + 2 CO2</text>
        <dbReference type="Rhea" id="RHEA:15425"/>
        <dbReference type="ChEBI" id="CHEBI:16526"/>
        <dbReference type="ChEBI" id="CHEBI:17319"/>
        <dbReference type="ChEBI" id="CHEBI:57307"/>
        <dbReference type="ChEBI" id="CHEBI:57309"/>
        <dbReference type="ChEBI" id="CHEBI:57844"/>
        <dbReference type="ChEBI" id="CHEBI:59789"/>
        <dbReference type="EC" id="1.3.98.3"/>
    </reaction>
</comment>
<evidence type="ECO:0000256" key="15">
    <source>
        <dbReference type="PIRNR" id="PIRNR000167"/>
    </source>
</evidence>
<feature type="binding site" evidence="16">
    <location>
        <position position="327"/>
    </location>
    <ligand>
        <name>S-adenosyl-L-methionine</name>
        <dbReference type="ChEBI" id="CHEBI:59789"/>
        <label>1</label>
    </ligand>
</feature>
<dbReference type="EMBL" id="CP008849">
    <property type="protein sequence ID" value="AIF99197.1"/>
    <property type="molecule type" value="Genomic_DNA"/>
</dbReference>
<dbReference type="GO" id="GO:0046872">
    <property type="term" value="F:metal ion binding"/>
    <property type="evidence" value="ECO:0007669"/>
    <property type="project" value="UniProtKB-KW"/>
</dbReference>
<dbReference type="PATRIC" id="fig|589873.4.peg.2549"/>
<dbReference type="KEGG" id="aaus:EP12_11835"/>
<dbReference type="GO" id="GO:0051989">
    <property type="term" value="F:coproporphyrinogen dehydrogenase activity"/>
    <property type="evidence" value="ECO:0007669"/>
    <property type="project" value="UniProtKB-EC"/>
</dbReference>
<accession>A0A075P7A8</accession>
<dbReference type="GO" id="GO:0051539">
    <property type="term" value="F:4 iron, 4 sulfur cluster binding"/>
    <property type="evidence" value="ECO:0007669"/>
    <property type="project" value="UniProtKB-KW"/>
</dbReference>
<feature type="binding site" evidence="16">
    <location>
        <position position="182"/>
    </location>
    <ligand>
        <name>S-adenosyl-L-methionine</name>
        <dbReference type="ChEBI" id="CHEBI:59789"/>
        <label>2</label>
    </ligand>
</feature>
<dbReference type="PIRSF" id="PIRSF000167">
    <property type="entry name" value="HemN"/>
    <property type="match status" value="1"/>
</dbReference>
<evidence type="ECO:0000256" key="13">
    <source>
        <dbReference type="ARBA" id="ARBA00024295"/>
    </source>
</evidence>
<proteinExistence type="inferred from homology"/>
<dbReference type="eggNOG" id="COG0635">
    <property type="taxonomic scope" value="Bacteria"/>
</dbReference>
<feature type="binding site" evidence="16">
    <location>
        <position position="54"/>
    </location>
    <ligand>
        <name>S-adenosyl-L-methionine</name>
        <dbReference type="ChEBI" id="CHEBI:59789"/>
        <label>1</label>
    </ligand>
</feature>
<evidence type="ECO:0000256" key="9">
    <source>
        <dbReference type="ARBA" id="ARBA00023002"/>
    </source>
</evidence>
<evidence type="ECO:0000256" key="16">
    <source>
        <dbReference type="PIRSR" id="PIRSR000167-1"/>
    </source>
</evidence>
<evidence type="ECO:0000259" key="18">
    <source>
        <dbReference type="PROSITE" id="PS51918"/>
    </source>
</evidence>
<dbReference type="InterPro" id="IPR004558">
    <property type="entry name" value="Coprogen_oxidase_HemN"/>
</dbReference>
<keyword evidence="6 15" id="KW-0963">Cytoplasm</keyword>
<dbReference type="SUPFAM" id="SSF102114">
    <property type="entry name" value="Radical SAM enzymes"/>
    <property type="match status" value="1"/>
</dbReference>
<evidence type="ECO:0000256" key="8">
    <source>
        <dbReference type="ARBA" id="ARBA00022723"/>
    </source>
</evidence>
<feature type="binding site" evidence="16">
    <location>
        <position position="170"/>
    </location>
    <ligand>
        <name>S-adenosyl-L-methionine</name>
        <dbReference type="ChEBI" id="CHEBI:59789"/>
        <label>2</label>
    </ligand>
</feature>
<feature type="binding site" evidence="16">
    <location>
        <position position="110"/>
    </location>
    <ligand>
        <name>S-adenosyl-L-methionine</name>
        <dbReference type="ChEBI" id="CHEBI:59789"/>
        <label>1</label>
    </ligand>
</feature>
<keyword evidence="8 15" id="KW-0479">Metal-binding</keyword>
<evidence type="ECO:0000256" key="4">
    <source>
        <dbReference type="ARBA" id="ARBA00011245"/>
    </source>
</evidence>
<keyword evidence="10 15" id="KW-0408">Iron</keyword>
<dbReference type="FunFam" id="1.10.10.920:FF:000001">
    <property type="entry name" value="Coproporphyrinogen-III oxidase"/>
    <property type="match status" value="1"/>
</dbReference>
<evidence type="ECO:0000313" key="20">
    <source>
        <dbReference type="Proteomes" id="UP000056090"/>
    </source>
</evidence>
<feature type="binding site" evidence="17">
    <location>
        <position position="60"/>
    </location>
    <ligand>
        <name>[4Fe-4S] cluster</name>
        <dbReference type="ChEBI" id="CHEBI:49883"/>
        <note>4Fe-4S-S-AdoMet</note>
    </ligand>
</feature>
<feature type="binding site" evidence="16">
    <location>
        <position position="143"/>
    </location>
    <ligand>
        <name>S-adenosyl-L-methionine</name>
        <dbReference type="ChEBI" id="CHEBI:59789"/>
        <label>1</label>
    </ligand>
</feature>
<comment type="subunit">
    <text evidence="4">Monomer.</text>
</comment>
<keyword evidence="20" id="KW-1185">Reference proteome</keyword>
<dbReference type="InterPro" id="IPR023404">
    <property type="entry name" value="rSAM_horseshoe"/>
</dbReference>
<reference evidence="19 20" key="1">
    <citation type="submission" date="2014-06" db="EMBL/GenBank/DDBJ databases">
        <title>Genomes of Alteromonas australica, a world apart.</title>
        <authorList>
            <person name="Gonzaga A."/>
            <person name="Lopez-Perez M."/>
            <person name="Rodriguez-Valera F."/>
        </authorList>
    </citation>
    <scope>NUCLEOTIDE SEQUENCE [LARGE SCALE GENOMIC DNA]</scope>
    <source>
        <strain evidence="19 20">H 17</strain>
    </source>
</reference>
<dbReference type="Pfam" id="PF04055">
    <property type="entry name" value="Radical_SAM"/>
    <property type="match status" value="1"/>
</dbReference>
<dbReference type="GO" id="GO:0006782">
    <property type="term" value="P:protoporphyrinogen IX biosynthetic process"/>
    <property type="evidence" value="ECO:0007669"/>
    <property type="project" value="UniProtKB-UniPathway"/>
</dbReference>
<dbReference type="InterPro" id="IPR058240">
    <property type="entry name" value="rSAM_sf"/>
</dbReference>
<dbReference type="InterPro" id="IPR010723">
    <property type="entry name" value="HemN_C"/>
</dbReference>